<evidence type="ECO:0000313" key="3">
    <source>
        <dbReference type="Proteomes" id="UP001168338"/>
    </source>
</evidence>
<proteinExistence type="predicted"/>
<dbReference type="RefSeq" id="WP_301664203.1">
    <property type="nucleotide sequence ID" value="NZ_VCYH01000005.1"/>
</dbReference>
<name>A0ABT8MB04_9EURY</name>
<evidence type="ECO:0000256" key="1">
    <source>
        <dbReference type="SAM" id="Coils"/>
    </source>
</evidence>
<keyword evidence="3" id="KW-1185">Reference proteome</keyword>
<feature type="coiled-coil region" evidence="1">
    <location>
        <begin position="56"/>
        <end position="90"/>
    </location>
</feature>
<keyword evidence="1" id="KW-0175">Coiled coil</keyword>
<organism evidence="2 3">
    <name type="scientific">Methanoculleus frigidifontis</name>
    <dbReference type="NCBI Taxonomy" id="2584085"/>
    <lineage>
        <taxon>Archaea</taxon>
        <taxon>Methanobacteriati</taxon>
        <taxon>Methanobacteriota</taxon>
        <taxon>Stenosarchaea group</taxon>
        <taxon>Methanomicrobia</taxon>
        <taxon>Methanomicrobiales</taxon>
        <taxon>Methanomicrobiaceae</taxon>
        <taxon>Methanoculleus</taxon>
    </lineage>
</organism>
<reference evidence="2" key="1">
    <citation type="submission" date="2019-05" db="EMBL/GenBank/DDBJ databases">
        <title>Methanoculleus sp. FWC-SCC1, a methanogenic archaeon isolated from deep marine cold seep.</title>
        <authorList>
            <person name="Chen Y.-W."/>
            <person name="Chen S.-C."/>
            <person name="Teng N.-H."/>
            <person name="Lai M.-C."/>
        </authorList>
    </citation>
    <scope>NUCLEOTIDE SEQUENCE</scope>
    <source>
        <strain evidence="2">FWC-SCC1</strain>
    </source>
</reference>
<dbReference type="EMBL" id="VCYH01000005">
    <property type="protein sequence ID" value="MDN7025070.1"/>
    <property type="molecule type" value="Genomic_DNA"/>
</dbReference>
<sequence>MESIARVSTSVSLLPELKPAVDAFVKGGGNFSGLVNSLLKVYFSKGRDPVAVDVVVSDVQNQLSTLQQGMQQLQSKIDSLNALKAQAAHEEKKKLAGLETLIREMFDDRGEYENIRYWIRELGGRDAFSRGMRNRCTLVATKAGVSEQVAKTAIINELPELEEYL</sequence>
<accession>A0ABT8MB04</accession>
<dbReference type="Proteomes" id="UP001168338">
    <property type="component" value="Unassembled WGS sequence"/>
</dbReference>
<comment type="caution">
    <text evidence="2">The sequence shown here is derived from an EMBL/GenBank/DDBJ whole genome shotgun (WGS) entry which is preliminary data.</text>
</comment>
<evidence type="ECO:0000313" key="2">
    <source>
        <dbReference type="EMBL" id="MDN7025070.1"/>
    </source>
</evidence>
<gene>
    <name evidence="2" type="ORF">FGU65_09250</name>
</gene>
<protein>
    <submittedName>
        <fullName evidence="2">Uncharacterized protein</fullName>
    </submittedName>
</protein>